<proteinExistence type="predicted"/>
<name>A0A7W7NZK1_PSENT</name>
<evidence type="ECO:0000313" key="3">
    <source>
        <dbReference type="Proteomes" id="UP000566995"/>
    </source>
</evidence>
<feature type="transmembrane region" description="Helical" evidence="1">
    <location>
        <begin position="165"/>
        <end position="187"/>
    </location>
</feature>
<accession>A0A7W7NZK1</accession>
<protein>
    <submittedName>
        <fullName evidence="2">Uncharacterized protein</fullName>
    </submittedName>
</protein>
<comment type="caution">
    <text evidence="2">The sequence shown here is derived from an EMBL/GenBank/DDBJ whole genome shotgun (WGS) entry which is preliminary data.</text>
</comment>
<gene>
    <name evidence="2" type="ORF">HNP46_001652</name>
</gene>
<dbReference type="AlphaFoldDB" id="A0A7W7NZK1"/>
<keyword evidence="1" id="KW-0472">Membrane</keyword>
<feature type="transmembrane region" description="Helical" evidence="1">
    <location>
        <begin position="138"/>
        <end position="159"/>
    </location>
</feature>
<organism evidence="2 3">
    <name type="scientific">Pseudomonas nitroreducens</name>
    <dbReference type="NCBI Taxonomy" id="46680"/>
    <lineage>
        <taxon>Bacteria</taxon>
        <taxon>Pseudomonadati</taxon>
        <taxon>Pseudomonadota</taxon>
        <taxon>Gammaproteobacteria</taxon>
        <taxon>Pseudomonadales</taxon>
        <taxon>Pseudomonadaceae</taxon>
        <taxon>Pseudomonas</taxon>
    </lineage>
</organism>
<reference evidence="2 3" key="1">
    <citation type="submission" date="2020-08" db="EMBL/GenBank/DDBJ databases">
        <title>Functional genomics of gut bacteria from endangered species of beetles.</title>
        <authorList>
            <person name="Carlos-Shanley C."/>
        </authorList>
    </citation>
    <scope>NUCLEOTIDE SEQUENCE [LARGE SCALE GENOMIC DNA]</scope>
    <source>
        <strain evidence="2 3">S00179</strain>
    </source>
</reference>
<evidence type="ECO:0000256" key="1">
    <source>
        <dbReference type="SAM" id="Phobius"/>
    </source>
</evidence>
<dbReference type="RefSeq" id="WP_184587559.1">
    <property type="nucleotide sequence ID" value="NZ_JACHLI010000004.1"/>
</dbReference>
<keyword evidence="1" id="KW-1133">Transmembrane helix</keyword>
<dbReference type="Proteomes" id="UP000566995">
    <property type="component" value="Unassembled WGS sequence"/>
</dbReference>
<keyword evidence="1" id="KW-0812">Transmembrane</keyword>
<feature type="transmembrane region" description="Helical" evidence="1">
    <location>
        <begin position="16"/>
        <end position="39"/>
    </location>
</feature>
<evidence type="ECO:0000313" key="2">
    <source>
        <dbReference type="EMBL" id="MBB4862808.1"/>
    </source>
</evidence>
<sequence>MDSMGLLWEMFGDWKVLLMGGSLLLSVFYKILVFLYRALRVYGELFAMKRLKSLIFLRQDTRGGTAFLAFLDRNIELEMFRVASGMQVNFREMAAIIKIESLGLWSPEQIRALRKYLKCSPMSDGPKIIIGSMDRFEAYFGFSLSLILVAMAVLLWGLFVWKYSLYGALMGAFFFVLAIFVGGMLAWDFGKMKIAQDIKEYLNRNPGVLSGT</sequence>
<dbReference type="EMBL" id="JACHLI010000004">
    <property type="protein sequence ID" value="MBB4862808.1"/>
    <property type="molecule type" value="Genomic_DNA"/>
</dbReference>